<evidence type="ECO:0000259" key="4">
    <source>
        <dbReference type="PROSITE" id="PS50887"/>
    </source>
</evidence>
<comment type="catalytic activity">
    <reaction evidence="2">
        <text>2 GTP = 3',3'-c-di-GMP + 2 diphosphate</text>
        <dbReference type="Rhea" id="RHEA:24898"/>
        <dbReference type="ChEBI" id="CHEBI:33019"/>
        <dbReference type="ChEBI" id="CHEBI:37565"/>
        <dbReference type="ChEBI" id="CHEBI:58805"/>
        <dbReference type="EC" id="2.7.7.65"/>
    </reaction>
</comment>
<dbReference type="InterPro" id="IPR050469">
    <property type="entry name" value="Diguanylate_Cyclase"/>
</dbReference>
<gene>
    <name evidence="5" type="ORF">T9A_01545</name>
</gene>
<dbReference type="PANTHER" id="PTHR45138:SF9">
    <property type="entry name" value="DIGUANYLATE CYCLASE DGCM-RELATED"/>
    <property type="match status" value="1"/>
</dbReference>
<keyword evidence="3" id="KW-1133">Transmembrane helix</keyword>
<proteinExistence type="predicted"/>
<dbReference type="Proteomes" id="UP000029443">
    <property type="component" value="Unassembled WGS sequence"/>
</dbReference>
<dbReference type="InterPro" id="IPR029787">
    <property type="entry name" value="Nucleotide_cyclase"/>
</dbReference>
<evidence type="ECO:0000256" key="2">
    <source>
        <dbReference type="ARBA" id="ARBA00034247"/>
    </source>
</evidence>
<dbReference type="PANTHER" id="PTHR45138">
    <property type="entry name" value="REGULATORY COMPONENTS OF SENSORY TRANSDUCTION SYSTEM"/>
    <property type="match status" value="1"/>
</dbReference>
<feature type="transmembrane region" description="Helical" evidence="3">
    <location>
        <begin position="54"/>
        <end position="76"/>
    </location>
</feature>
<keyword evidence="3" id="KW-0472">Membrane</keyword>
<evidence type="ECO:0000313" key="6">
    <source>
        <dbReference type="Proteomes" id="UP000029443"/>
    </source>
</evidence>
<evidence type="ECO:0000256" key="3">
    <source>
        <dbReference type="SAM" id="Phobius"/>
    </source>
</evidence>
<dbReference type="CDD" id="cd01949">
    <property type="entry name" value="GGDEF"/>
    <property type="match status" value="1"/>
</dbReference>
<dbReference type="InterPro" id="IPR043128">
    <property type="entry name" value="Rev_trsase/Diguanyl_cyclase"/>
</dbReference>
<dbReference type="EC" id="2.7.7.65" evidence="1"/>
<sequence>MSKLFHVLAASARQTSRHDRATALKGTLLITISAVLLSLVLTSIAILVAGERDWLSALVLATLLPLLLLPPPLYLVGSRLMSLDRQNHQLQQLAREDHLTGLFNRPHLLSMLERELALSQRHNYIVSILLLEINDFTQLLDEFGRHTGEKALRLFADCIREKIRESDLFGRFDGAQFLLVLPHTSYDDAARMGEGLRALTAGIRLTSQQPENAHQDNVKISAKIGVASTENSGRSINPLLNEADYALYQNRNEGRDRSDPSRNNL</sequence>
<accession>A0ABR4WDS5</accession>
<dbReference type="RefSeq" id="WP_035246679.1">
    <property type="nucleotide sequence ID" value="NZ_ARXU01000004.1"/>
</dbReference>
<feature type="domain" description="GGDEF" evidence="4">
    <location>
        <begin position="124"/>
        <end position="263"/>
    </location>
</feature>
<reference evidence="5 6" key="1">
    <citation type="submission" date="2012-09" db="EMBL/GenBank/DDBJ databases">
        <title>Genome Sequence of alkane-degrading Bacterium Alcanivorax jadensis T9.</title>
        <authorList>
            <person name="Lai Q."/>
            <person name="Shao Z."/>
        </authorList>
    </citation>
    <scope>NUCLEOTIDE SEQUENCE [LARGE SCALE GENOMIC DNA]</scope>
    <source>
        <strain evidence="5 6">T9</strain>
    </source>
</reference>
<dbReference type="Pfam" id="PF00990">
    <property type="entry name" value="GGDEF"/>
    <property type="match status" value="1"/>
</dbReference>
<organism evidence="5 6">
    <name type="scientific">Alcanivorax jadensis T9</name>
    <dbReference type="NCBI Taxonomy" id="1177181"/>
    <lineage>
        <taxon>Bacteria</taxon>
        <taxon>Pseudomonadati</taxon>
        <taxon>Pseudomonadota</taxon>
        <taxon>Gammaproteobacteria</taxon>
        <taxon>Oceanospirillales</taxon>
        <taxon>Alcanivoracaceae</taxon>
        <taxon>Alcanivorax</taxon>
    </lineage>
</organism>
<dbReference type="EMBL" id="ARXU01000004">
    <property type="protein sequence ID" value="KGD61596.1"/>
    <property type="molecule type" value="Genomic_DNA"/>
</dbReference>
<keyword evidence="3" id="KW-0812">Transmembrane</keyword>
<feature type="transmembrane region" description="Helical" evidence="3">
    <location>
        <begin position="27"/>
        <end position="48"/>
    </location>
</feature>
<comment type="caution">
    <text evidence="5">The sequence shown here is derived from an EMBL/GenBank/DDBJ whole genome shotgun (WGS) entry which is preliminary data.</text>
</comment>
<keyword evidence="6" id="KW-1185">Reference proteome</keyword>
<dbReference type="InterPro" id="IPR000160">
    <property type="entry name" value="GGDEF_dom"/>
</dbReference>
<dbReference type="NCBIfam" id="TIGR00254">
    <property type="entry name" value="GGDEF"/>
    <property type="match status" value="1"/>
</dbReference>
<evidence type="ECO:0000313" key="5">
    <source>
        <dbReference type="EMBL" id="KGD61596.1"/>
    </source>
</evidence>
<name>A0ABR4WDS5_9GAMM</name>
<protein>
    <recommendedName>
        <fullName evidence="1">diguanylate cyclase</fullName>
        <ecNumber evidence="1">2.7.7.65</ecNumber>
    </recommendedName>
</protein>
<evidence type="ECO:0000256" key="1">
    <source>
        <dbReference type="ARBA" id="ARBA00012528"/>
    </source>
</evidence>
<dbReference type="Gene3D" id="3.30.70.270">
    <property type="match status" value="1"/>
</dbReference>
<dbReference type="PROSITE" id="PS50887">
    <property type="entry name" value="GGDEF"/>
    <property type="match status" value="1"/>
</dbReference>
<dbReference type="SMART" id="SM00267">
    <property type="entry name" value="GGDEF"/>
    <property type="match status" value="1"/>
</dbReference>
<dbReference type="SUPFAM" id="SSF55073">
    <property type="entry name" value="Nucleotide cyclase"/>
    <property type="match status" value="1"/>
</dbReference>